<dbReference type="Proteomes" id="UP000799754">
    <property type="component" value="Unassembled WGS sequence"/>
</dbReference>
<evidence type="ECO:0000313" key="2">
    <source>
        <dbReference type="Proteomes" id="UP000799754"/>
    </source>
</evidence>
<name>A0ACB6S9Z3_9PLEO</name>
<sequence>MGYFRFVCLHTVNTIPGIWFVLLTALMRTDKASHSRPTQISRPRLPELTARCSLREARPLHSALDSFGHLRHSYTDMLPNPSMLRSLRTTTKTLQKACRVTRCRRHLAVLDATLRHEIPRLRLRSATFSKRAALLLLDSQKLDKLRVDLFDASITFHRWYVNWKRQPDRAFSFAFW</sequence>
<protein>
    <submittedName>
        <fullName evidence="1">Uncharacterized protein</fullName>
    </submittedName>
</protein>
<evidence type="ECO:0000313" key="1">
    <source>
        <dbReference type="EMBL" id="KAF2631116.1"/>
    </source>
</evidence>
<accession>A0ACB6S9Z3</accession>
<gene>
    <name evidence="1" type="ORF">BU25DRAFT_224399</name>
</gene>
<keyword evidence="2" id="KW-1185">Reference proteome</keyword>
<comment type="caution">
    <text evidence="1">The sequence shown here is derived from an EMBL/GenBank/DDBJ whole genome shotgun (WGS) entry which is preliminary data.</text>
</comment>
<proteinExistence type="predicted"/>
<reference evidence="1" key="1">
    <citation type="journal article" date="2020" name="Stud. Mycol.">
        <title>101 Dothideomycetes genomes: a test case for predicting lifestyles and emergence of pathogens.</title>
        <authorList>
            <person name="Haridas S."/>
            <person name="Albert R."/>
            <person name="Binder M."/>
            <person name="Bloem J."/>
            <person name="Labutti K."/>
            <person name="Salamov A."/>
            <person name="Andreopoulos B."/>
            <person name="Baker S."/>
            <person name="Barry K."/>
            <person name="Bills G."/>
            <person name="Bluhm B."/>
            <person name="Cannon C."/>
            <person name="Castanera R."/>
            <person name="Culley D."/>
            <person name="Daum C."/>
            <person name="Ezra D."/>
            <person name="Gonzalez J."/>
            <person name="Henrissat B."/>
            <person name="Kuo A."/>
            <person name="Liang C."/>
            <person name="Lipzen A."/>
            <person name="Lutzoni F."/>
            <person name="Magnuson J."/>
            <person name="Mondo S."/>
            <person name="Nolan M."/>
            <person name="Ohm R."/>
            <person name="Pangilinan J."/>
            <person name="Park H.-J."/>
            <person name="Ramirez L."/>
            <person name="Alfaro M."/>
            <person name="Sun H."/>
            <person name="Tritt A."/>
            <person name="Yoshinaga Y."/>
            <person name="Zwiers L.-H."/>
            <person name="Turgeon B."/>
            <person name="Goodwin S."/>
            <person name="Spatafora J."/>
            <person name="Crous P."/>
            <person name="Grigoriev I."/>
        </authorList>
    </citation>
    <scope>NUCLEOTIDE SEQUENCE</scope>
    <source>
        <strain evidence="1">CBS 525.71</strain>
    </source>
</reference>
<dbReference type="EMBL" id="MU006705">
    <property type="protein sequence ID" value="KAF2631116.1"/>
    <property type="molecule type" value="Genomic_DNA"/>
</dbReference>
<organism evidence="1 2">
    <name type="scientific">Macroventuria anomochaeta</name>
    <dbReference type="NCBI Taxonomy" id="301207"/>
    <lineage>
        <taxon>Eukaryota</taxon>
        <taxon>Fungi</taxon>
        <taxon>Dikarya</taxon>
        <taxon>Ascomycota</taxon>
        <taxon>Pezizomycotina</taxon>
        <taxon>Dothideomycetes</taxon>
        <taxon>Pleosporomycetidae</taxon>
        <taxon>Pleosporales</taxon>
        <taxon>Pleosporineae</taxon>
        <taxon>Didymellaceae</taxon>
        <taxon>Macroventuria</taxon>
    </lineage>
</organism>